<feature type="domain" description="DUF11" evidence="2">
    <location>
        <begin position="1277"/>
        <end position="1382"/>
    </location>
</feature>
<dbReference type="Gene3D" id="2.60.40.10">
    <property type="entry name" value="Immunoglobulins"/>
    <property type="match status" value="7"/>
</dbReference>
<feature type="domain" description="DUF11" evidence="2">
    <location>
        <begin position="1405"/>
        <end position="1518"/>
    </location>
</feature>
<feature type="region of interest" description="Disordered" evidence="1">
    <location>
        <begin position="1"/>
        <end position="27"/>
    </location>
</feature>
<feature type="domain" description="DUF11" evidence="2">
    <location>
        <begin position="1675"/>
        <end position="1780"/>
    </location>
</feature>
<dbReference type="NCBIfam" id="TIGR01451">
    <property type="entry name" value="B_ant_repeat"/>
    <property type="match status" value="11"/>
</dbReference>
<feature type="region of interest" description="Disordered" evidence="1">
    <location>
        <begin position="159"/>
        <end position="180"/>
    </location>
</feature>
<dbReference type="RefSeq" id="WP_283433719.1">
    <property type="nucleotide sequence ID" value="NZ_FXUG01000009.1"/>
</dbReference>
<dbReference type="Gene3D" id="2.60.40.1170">
    <property type="entry name" value="Mu homology domain, subdomain B"/>
    <property type="match status" value="3"/>
</dbReference>
<evidence type="ECO:0000313" key="3">
    <source>
        <dbReference type="EMBL" id="SMP65798.1"/>
    </source>
</evidence>
<sequence length="1953" mass="203102">MGFRRHRSNEEAQSRGNASIRRRSSRRTRRRLMLEPLEGRRLLAVASDLANLTGLVYDDFSGDGFTAGEEVAGAVLDLYQGDGDDLFEPDAGDTELRMTTTNASGSYSFERLPAGQYFVVQPAQTVDGRTLQRSVSGPITITSTQASGQVIRTIDGYDQDSQSVSDDTNDGNASTSTQASDQVLGGARDLLVNLTSTDGTIEITVNDTNSTDLLKISSDGLGDGRRSVIYDGDGDALGTIETTGLNEFDLTQGGQASGIGLAINSVIPDGIALVRIYSDPGGSGTAGVSTGTLDIQRSTTRPTDTEFIDFDDFVSTSGGGADFTQIGAIEIEIQGGPDYDALANAFVTLGPNVIPVSDFSNFESVDLRLSKELVTTNATFNQPVTFTLTLVNEGDDTATGIVVTDTLPAGISYQSNQASIGDFDSTSGEWSIASLPTGATATLSITGSLTSAATQTNTAEVTAVEQFDTDSTPNNNDPDEDDQASASVTATQINLAIDKTVSNVLPNVGDSVTFQIVLSNTGADTATNVVVEDTLPSGLVLTSNSPSTGSFNTSNGRWTVPSLASGEEATLDLVVQVNQSGSFTNVAEVIAADQRDTNSTPDNNDLTEDDQDDATLQTQVADLSVVKAISNGGTTVGDNVTFTITLNNAGPNPATNVDVRDVLPSGLSYVSDSTTLGDYEPSTGIWTLPTVPVDVGTGSPTVLTLVATVQNAGDKTNIVEITSSDQVDSDSTPGNGNTTEDDYDSVVVSPVTIDLALSSTVSPTRPAPGETFTYTLTLTNTSSSDASGVLVQDNLPSGVIFQSSTSGQVYSSSTGIWDVGSIAAGATRTLEIEAVLDPNRSVILDSIVNTAQVNDANEFDTDSTPNNSIASEDDQTSVTITPARADLSLTKTSDSSVASVGEEVTFTITVRNDGPDASGEFIVSDPIPSGATFVSSDSLVGNYDDSTGRWTVPNLADNGSATLSIVLMSTVAGSIDNVAEIVTATLPDTDSTPGNSVASEDDQASASVQAQAINLSLDKAVDNVTPRVGETFRYTISVTNSGPDTATNIVIGETIPSSISIIDSLPESGTYVTSTRRWTIPSLASGASTELYLDARISSLTNLPDGDLVNTAEVLSVDQFDLNSTPGNNDPTEDDQDSVSVRVPIADVSVEKTTLTPSPNVGETARFEIVVSNAGPDIATNLVIRDLLPDGLTYRSDSQSDASGGYVASTGLWSIPSLGVGQSTTLQINADVDESGTFTNVAELIEVDQDDPDSTPDNNQLSEDDQANDQLTTPVIDLSLEKVASVSRPPVGSEVSFTLTVSNSGPDTATGVVVEDTLPSGFQFLSATPSVAFASSTGRWTVGTLASGDTSELVIRGIVGNVETLTNMAEVIQADQFDRDSTPGNGFGNNEDDEASVSITPASADLSLTKSVSDNTPNVGDDVTFTLTIRNDGPDVAESIEVTDSLPFGLTNIRSQTTTGDFDASSGVWQIPTLAVGGSASLDIIATVDFDDNNTNDPVVRTNFAEITASSQRDPDSTPGNRAGEDDEASVDFTPQLIDLALTKGVSDSRPNVNDTIQYEVVVRNDGPSTATGIVVDDPLPSGLTFVSSSADEGGYDRQTGRWTIPELAADQTATLILRATVSPNVDNLDAILSAGIVNVAEIVAADQPDRDSTPDNGAGEDDYAAVTLTLPRADLSLSSSVSNTTPDQDETIQFLVTIRNDGPDVATGIVISESVPSGLLDVVFTPLRGTYSESTNRWTLDQLEVGQSATLQVSGRVGSSDILTNIAEIILADQFDPDSVAGNGIVGEDDLTDVTAVPRVVDVSVSAVVSPEEIVVGDTVQLVVTVQNGSASTLVQAAALADRAISDATGVVVAITVPDGLTLSDVDPASASFDPATGLWVVGDLAAGASQQLTLSFLVEEQSVKSFGIEVVETNEFDIDSTAGNGVTGEDDQTEATIRPPRTLSKRLFLSR</sequence>
<feature type="domain" description="DUF11" evidence="2">
    <location>
        <begin position="495"/>
        <end position="604"/>
    </location>
</feature>
<evidence type="ECO:0000256" key="1">
    <source>
        <dbReference type="SAM" id="MobiDB-lite"/>
    </source>
</evidence>
<dbReference type="InterPro" id="IPR013783">
    <property type="entry name" value="Ig-like_fold"/>
</dbReference>
<protein>
    <submittedName>
        <fullName evidence="3">Conserved repeat domain-containing protein</fullName>
    </submittedName>
</protein>
<feature type="region of interest" description="Disordered" evidence="1">
    <location>
        <begin position="857"/>
        <end position="876"/>
    </location>
</feature>
<evidence type="ECO:0000259" key="2">
    <source>
        <dbReference type="Pfam" id="PF01345"/>
    </source>
</evidence>
<feature type="domain" description="DUF11" evidence="2">
    <location>
        <begin position="1539"/>
        <end position="1656"/>
    </location>
</feature>
<feature type="region of interest" description="Disordered" evidence="1">
    <location>
        <begin position="1506"/>
        <end position="1529"/>
    </location>
</feature>
<organism evidence="3 4">
    <name type="scientific">Neorhodopirellula lusitana</name>
    <dbReference type="NCBI Taxonomy" id="445327"/>
    <lineage>
        <taxon>Bacteria</taxon>
        <taxon>Pseudomonadati</taxon>
        <taxon>Planctomycetota</taxon>
        <taxon>Planctomycetia</taxon>
        <taxon>Pirellulales</taxon>
        <taxon>Pirellulaceae</taxon>
        <taxon>Neorhodopirellula</taxon>
    </lineage>
</organism>
<dbReference type="InterPro" id="IPR001434">
    <property type="entry name" value="OmcB-like_DUF11"/>
</dbReference>
<dbReference type="EMBL" id="FXUG01000009">
    <property type="protein sequence ID" value="SMP65798.1"/>
    <property type="molecule type" value="Genomic_DNA"/>
</dbReference>
<feature type="domain" description="DUF11" evidence="2">
    <location>
        <begin position="622"/>
        <end position="732"/>
    </location>
</feature>
<proteinExistence type="predicted"/>
<feature type="domain" description="DUF11" evidence="2">
    <location>
        <begin position="1015"/>
        <end position="1129"/>
    </location>
</feature>
<feature type="region of interest" description="Disordered" evidence="1">
    <location>
        <begin position="466"/>
        <end position="486"/>
    </location>
</feature>
<feature type="domain" description="DUF11" evidence="2">
    <location>
        <begin position="754"/>
        <end position="869"/>
    </location>
</feature>
<gene>
    <name evidence="3" type="ORF">SAMN06265222_109140</name>
</gene>
<dbReference type="Proteomes" id="UP001158067">
    <property type="component" value="Unassembled WGS sequence"/>
</dbReference>
<feature type="compositionally biased region" description="Polar residues" evidence="1">
    <location>
        <begin position="723"/>
        <end position="738"/>
    </location>
</feature>
<dbReference type="PANTHER" id="PTHR34819">
    <property type="entry name" value="LARGE CYSTEINE-RICH PERIPLASMIC PROTEIN OMCB"/>
    <property type="match status" value="1"/>
</dbReference>
<feature type="domain" description="DUF11" evidence="2">
    <location>
        <begin position="366"/>
        <end position="475"/>
    </location>
</feature>
<dbReference type="InterPro" id="IPR051172">
    <property type="entry name" value="Chlamydia_OmcB"/>
</dbReference>
<feature type="compositionally biased region" description="Polar residues" evidence="1">
    <location>
        <begin position="862"/>
        <end position="876"/>
    </location>
</feature>
<reference evidence="3 4" key="1">
    <citation type="submission" date="2017-05" db="EMBL/GenBank/DDBJ databases">
        <authorList>
            <person name="Varghese N."/>
            <person name="Submissions S."/>
        </authorList>
    </citation>
    <scope>NUCLEOTIDE SEQUENCE [LARGE SCALE GENOMIC DNA]</scope>
    <source>
        <strain evidence="3 4">DSM 25457</strain>
    </source>
</reference>
<accession>A0ABY1QE75</accession>
<dbReference type="Pfam" id="PF01345">
    <property type="entry name" value="DUF11"/>
    <property type="match status" value="12"/>
</dbReference>
<feature type="region of interest" description="Disordered" evidence="1">
    <location>
        <begin position="1246"/>
        <end position="1269"/>
    </location>
</feature>
<feature type="domain" description="DUF11" evidence="2">
    <location>
        <begin position="1803"/>
        <end position="1923"/>
    </location>
</feature>
<dbReference type="InterPro" id="IPR047589">
    <property type="entry name" value="DUF11_rpt"/>
</dbReference>
<feature type="domain" description="DUF11" evidence="2">
    <location>
        <begin position="886"/>
        <end position="998"/>
    </location>
</feature>
<dbReference type="PANTHER" id="PTHR34819:SF3">
    <property type="entry name" value="CELL SURFACE PROTEIN"/>
    <property type="match status" value="1"/>
</dbReference>
<feature type="region of interest" description="Disordered" evidence="1">
    <location>
        <begin position="723"/>
        <end position="743"/>
    </location>
</feature>
<evidence type="ECO:0000313" key="4">
    <source>
        <dbReference type="Proteomes" id="UP001158067"/>
    </source>
</evidence>
<keyword evidence="4" id="KW-1185">Reference proteome</keyword>
<feature type="domain" description="DUF11" evidence="2">
    <location>
        <begin position="1147"/>
        <end position="1260"/>
    </location>
</feature>
<comment type="caution">
    <text evidence="3">The sequence shown here is derived from an EMBL/GenBank/DDBJ whole genome shotgun (WGS) entry which is preliminary data.</text>
</comment>
<name>A0ABY1QE75_9BACT</name>
<dbReference type="SUPFAM" id="SSF117074">
    <property type="entry name" value="Hypothetical protein PA1324"/>
    <property type="match status" value="1"/>
</dbReference>
<dbReference type="Gene3D" id="2.60.40.3080">
    <property type="match status" value="3"/>
</dbReference>